<evidence type="ECO:0000256" key="2">
    <source>
        <dbReference type="SAM" id="MobiDB-lite"/>
    </source>
</evidence>
<reference evidence="3 4" key="1">
    <citation type="submission" date="2021-01" db="EMBL/GenBank/DDBJ databases">
        <title>Whole genome shotgun sequence of Actinoplanes durhamensis NBRC 14914.</title>
        <authorList>
            <person name="Komaki H."/>
            <person name="Tamura T."/>
        </authorList>
    </citation>
    <scope>NUCLEOTIDE SEQUENCE [LARGE SCALE GENOMIC DNA]</scope>
    <source>
        <strain evidence="3 4">NBRC 14914</strain>
    </source>
</reference>
<accession>A0ABQ3Z2M8</accession>
<dbReference type="InterPro" id="IPR013762">
    <property type="entry name" value="Integrase-like_cat_sf"/>
</dbReference>
<keyword evidence="1" id="KW-0233">DNA recombination</keyword>
<evidence type="ECO:0000313" key="4">
    <source>
        <dbReference type="Proteomes" id="UP000637628"/>
    </source>
</evidence>
<dbReference type="RefSeq" id="WP_203730525.1">
    <property type="nucleotide sequence ID" value="NZ_BAAATX010000029.1"/>
</dbReference>
<proteinExistence type="predicted"/>
<protein>
    <submittedName>
        <fullName evidence="3">Uncharacterized protein</fullName>
    </submittedName>
</protein>
<evidence type="ECO:0000313" key="3">
    <source>
        <dbReference type="EMBL" id="GIE04085.1"/>
    </source>
</evidence>
<dbReference type="InterPro" id="IPR011010">
    <property type="entry name" value="DNA_brk_join_enz"/>
</dbReference>
<keyword evidence="4" id="KW-1185">Reference proteome</keyword>
<name>A0ABQ3Z2M8_9ACTN</name>
<dbReference type="Proteomes" id="UP000637628">
    <property type="component" value="Unassembled WGS sequence"/>
</dbReference>
<comment type="caution">
    <text evidence="3">The sequence shown here is derived from an EMBL/GenBank/DDBJ whole genome shotgun (WGS) entry which is preliminary data.</text>
</comment>
<sequence>MHTRLHEYLELWINDERPAWPGADSPALLLNQRGGRLSDRGAHDIVPAIADEADFTADFIGCHVLRHIRNPPGPRRPRPSSWSPSSWDMLGSKPHGRTACQPTQTAKLRIAASSPTADQRIQQAEAIFWPTPAGLKQEAGGIAGS</sequence>
<organism evidence="3 4">
    <name type="scientific">Paractinoplanes durhamensis</name>
    <dbReference type="NCBI Taxonomy" id="113563"/>
    <lineage>
        <taxon>Bacteria</taxon>
        <taxon>Bacillati</taxon>
        <taxon>Actinomycetota</taxon>
        <taxon>Actinomycetes</taxon>
        <taxon>Micromonosporales</taxon>
        <taxon>Micromonosporaceae</taxon>
        <taxon>Paractinoplanes</taxon>
    </lineage>
</organism>
<dbReference type="SUPFAM" id="SSF56349">
    <property type="entry name" value="DNA breaking-rejoining enzymes"/>
    <property type="match status" value="1"/>
</dbReference>
<feature type="region of interest" description="Disordered" evidence="2">
    <location>
        <begin position="68"/>
        <end position="100"/>
    </location>
</feature>
<dbReference type="Gene3D" id="1.10.443.10">
    <property type="entry name" value="Intergrase catalytic core"/>
    <property type="match status" value="1"/>
</dbReference>
<evidence type="ECO:0000256" key="1">
    <source>
        <dbReference type="ARBA" id="ARBA00023172"/>
    </source>
</evidence>
<dbReference type="EMBL" id="BOML01000042">
    <property type="protein sequence ID" value="GIE04085.1"/>
    <property type="molecule type" value="Genomic_DNA"/>
</dbReference>
<gene>
    <name evidence="3" type="ORF">Adu01nite_54350</name>
</gene>